<dbReference type="PANTHER" id="PTHR43641:SF2">
    <property type="entry name" value="DEHYDRATASE YBIW-RELATED"/>
    <property type="match status" value="1"/>
</dbReference>
<keyword evidence="1" id="KW-0556">Organic radical</keyword>
<proteinExistence type="predicted"/>
<gene>
    <name evidence="5" type="primary">hpdB</name>
    <name evidence="5" type="ORF">SCFA_420032</name>
</gene>
<feature type="domain" description="PFL" evidence="4">
    <location>
        <begin position="22"/>
        <end position="697"/>
    </location>
</feature>
<dbReference type="GO" id="GO:0005829">
    <property type="term" value="C:cytosol"/>
    <property type="evidence" value="ECO:0007669"/>
    <property type="project" value="TreeGrafter"/>
</dbReference>
<dbReference type="InterPro" id="IPR051215">
    <property type="entry name" value="GRE"/>
</dbReference>
<dbReference type="Pfam" id="PF01228">
    <property type="entry name" value="Gly_radical"/>
    <property type="match status" value="1"/>
</dbReference>
<organism evidence="5">
    <name type="scientific">anaerobic digester metagenome</name>
    <dbReference type="NCBI Taxonomy" id="1263854"/>
    <lineage>
        <taxon>unclassified sequences</taxon>
        <taxon>metagenomes</taxon>
        <taxon>ecological metagenomes</taxon>
    </lineage>
</organism>
<dbReference type="GO" id="GO:0043722">
    <property type="term" value="F:4-hydroxyphenylacetate decarboxylase activity"/>
    <property type="evidence" value="ECO:0007669"/>
    <property type="project" value="UniProtKB-EC"/>
</dbReference>
<dbReference type="InterPro" id="IPR004184">
    <property type="entry name" value="PFL_dom"/>
</dbReference>
<dbReference type="Gene3D" id="3.20.70.20">
    <property type="match status" value="1"/>
</dbReference>
<evidence type="ECO:0000313" key="5">
    <source>
        <dbReference type="EMBL" id="VFU15563.1"/>
    </source>
</evidence>
<dbReference type="AlphaFoldDB" id="A0A485M3J5"/>
<evidence type="ECO:0000259" key="3">
    <source>
        <dbReference type="PROSITE" id="PS51149"/>
    </source>
</evidence>
<evidence type="ECO:0000259" key="4">
    <source>
        <dbReference type="PROSITE" id="PS51554"/>
    </source>
</evidence>
<feature type="domain" description="Glycine radical" evidence="3">
    <location>
        <begin position="705"/>
        <end position="825"/>
    </location>
</feature>
<protein>
    <submittedName>
        <fullName evidence="5">4-hydroxyphenylacetate decarboxylase large subunit</fullName>
        <ecNumber evidence="5">4.1.1.83</ecNumber>
    </submittedName>
</protein>
<dbReference type="Pfam" id="PF02901">
    <property type="entry name" value="PFL-like"/>
    <property type="match status" value="1"/>
</dbReference>
<dbReference type="PROSITE" id="PS51554">
    <property type="entry name" value="PFL"/>
    <property type="match status" value="1"/>
</dbReference>
<evidence type="ECO:0000256" key="2">
    <source>
        <dbReference type="ARBA" id="ARBA00023239"/>
    </source>
</evidence>
<dbReference type="EC" id="4.1.1.83" evidence="5"/>
<dbReference type="PROSITE" id="PS51149">
    <property type="entry name" value="GLY_RADICAL_2"/>
    <property type="match status" value="1"/>
</dbReference>
<evidence type="ECO:0000256" key="1">
    <source>
        <dbReference type="ARBA" id="ARBA00022818"/>
    </source>
</evidence>
<sequence>MSNASAAEHIEQREIIGAPSTARVEKRYQDLLDNEPCIDSERAVLFTEYMKQHWTEPRYLRAGGALKHVLSNLTARIWDGELIVGNCSRYFKGTQVYPEYECWMMEGFKKIKREEERYIEGTLQKKKGDRLGIYLIYPEDKEQLLEVAKFWEGKDWRSMAEKYLRETKEDFELVEKWMQQLVFLRFMFDVPEGRLIVDYQKIIDEGVEGIIKRIDGKIEGLGDLNTKELFDKYNFYQGVKMALEGLVAFAENHAKEAERLAAECQDPVRKNELLEIARICRKVPRKPADTFREAMQSFWFTHVVLFIELNGRGISPGRFDQYMYRPFKADMDSGILTEQEALELLELMRIKCGEICRAHATFTESYLGGSVYQNVTLGGCDRYGNTCDNELSKLVLQAGINVKTWQPTISVRWREDMDEEFKHKVVECIKAGSGYPALFNDKIATERFVKVTGANIEDARDWAPCGCVDMQICGKRMPMFSVPHTNNLKIFELVLHHGINPVTGDKLIDVKIDVNTATFEQIVDEYNRVQDIIVKREEEYCNTIMLVHNDLGLVHPIMTALIDDCIDRGMDAYEGGCRYSDSPYVISCGVVNVANSLAAIKKLVFEDRKITMSELMDAIKNNFEGQERLRKQLLDAPKYGNDNDYVDLILARLYDAWSDSAQSVMNWVGAPWRPSTLSVTTQVLHGKACGATPDGRLAGDFVADGALSAFPGTDVNGPTSLIRSATKINALNLQSTLFNMKFNPSAIEGRQGAEKFICLNDAYFNLGGYQVQYNIVDRKMLIDAQKHPEKYTDLMVRVAGFTARFIDLGPEVQRQVIERTQFSEV</sequence>
<reference evidence="5" key="1">
    <citation type="submission" date="2019-03" db="EMBL/GenBank/DDBJ databases">
        <authorList>
            <person name="Hao L."/>
        </authorList>
    </citation>
    <scope>NUCLEOTIDE SEQUENCE</scope>
</reference>
<keyword evidence="2 5" id="KW-0456">Lyase</keyword>
<dbReference type="EMBL" id="CAADRM010000106">
    <property type="protein sequence ID" value="VFU15563.1"/>
    <property type="molecule type" value="Genomic_DNA"/>
</dbReference>
<dbReference type="SUPFAM" id="SSF51998">
    <property type="entry name" value="PFL-like glycyl radical enzymes"/>
    <property type="match status" value="1"/>
</dbReference>
<dbReference type="InterPro" id="IPR001150">
    <property type="entry name" value="Gly_radical"/>
</dbReference>
<dbReference type="PANTHER" id="PTHR43641">
    <property type="entry name" value="FORMATE ACETYLTRANSFERASE 3-RELATED"/>
    <property type="match status" value="1"/>
</dbReference>
<accession>A0A485M3J5</accession>
<name>A0A485M3J5_9ZZZZ</name>